<gene>
    <name evidence="3" type="ORF">B0T18DRAFT_438948</name>
</gene>
<evidence type="ECO:0000259" key="2">
    <source>
        <dbReference type="Pfam" id="PF26061"/>
    </source>
</evidence>
<dbReference type="InterPro" id="IPR058334">
    <property type="entry name" value="DUF8021"/>
</dbReference>
<comment type="caution">
    <text evidence="3">The sequence shown here is derived from an EMBL/GenBank/DDBJ whole genome shotgun (WGS) entry which is preliminary data.</text>
</comment>
<name>A0AA40ENX3_9PEZI</name>
<keyword evidence="1" id="KW-0732">Signal</keyword>
<evidence type="ECO:0000313" key="4">
    <source>
        <dbReference type="Proteomes" id="UP001172155"/>
    </source>
</evidence>
<evidence type="ECO:0000313" key="3">
    <source>
        <dbReference type="EMBL" id="KAK0742792.1"/>
    </source>
</evidence>
<keyword evidence="4" id="KW-1185">Reference proteome</keyword>
<dbReference type="Pfam" id="PF26061">
    <property type="entry name" value="DUF8021"/>
    <property type="match status" value="1"/>
</dbReference>
<reference evidence="3" key="1">
    <citation type="submission" date="2023-06" db="EMBL/GenBank/DDBJ databases">
        <title>Genome-scale phylogeny and comparative genomics of the fungal order Sordariales.</title>
        <authorList>
            <consortium name="Lawrence Berkeley National Laboratory"/>
            <person name="Hensen N."/>
            <person name="Bonometti L."/>
            <person name="Westerberg I."/>
            <person name="Brannstrom I.O."/>
            <person name="Guillou S."/>
            <person name="Cros-Aarteil S."/>
            <person name="Calhoun S."/>
            <person name="Haridas S."/>
            <person name="Kuo A."/>
            <person name="Mondo S."/>
            <person name="Pangilinan J."/>
            <person name="Riley R."/>
            <person name="LaButti K."/>
            <person name="Andreopoulos B."/>
            <person name="Lipzen A."/>
            <person name="Chen C."/>
            <person name="Yanf M."/>
            <person name="Daum C."/>
            <person name="Ng V."/>
            <person name="Clum A."/>
            <person name="Steindorff A."/>
            <person name="Ohm R."/>
            <person name="Martin F."/>
            <person name="Silar P."/>
            <person name="Natvig D."/>
            <person name="Lalanne C."/>
            <person name="Gautier V."/>
            <person name="Ament-velasquez S.L."/>
            <person name="Kruys A."/>
            <person name="Hutchinson M.I."/>
            <person name="Powell A.J."/>
            <person name="Barry K."/>
            <person name="Miller A.N."/>
            <person name="Grigoriev I.V."/>
            <person name="Debuchy R."/>
            <person name="Gladieux P."/>
            <person name="Thoren M.H."/>
            <person name="Johannesson H."/>
        </authorList>
    </citation>
    <scope>NUCLEOTIDE SEQUENCE</scope>
    <source>
        <strain evidence="3">SMH3187-1</strain>
    </source>
</reference>
<dbReference type="EMBL" id="JAUKUD010000005">
    <property type="protein sequence ID" value="KAK0742792.1"/>
    <property type="molecule type" value="Genomic_DNA"/>
</dbReference>
<sequence>MLVSLVALGLAPLALAAPAAEGCTRAFLQAQAEKYVAAQVAGKPADLTTNATVVYTQDFKTTALSAGILAKPVKVDFHRSLLDTTQCAAYVEVVAAGNTPPYVIGTQLRFGGAELGLGQIETLVTTTGDWFFNAANTLKYSKEEAWTEIPEAQRATRAAIQAAGDAYMDIFGDKTVKVPWGKPCARLEGGTYMQPDCNVGVPSGLKMTNRRYVVDEVLGAVDIFLAFAGTIPDSHLFRVEGGTIRFVHTITVMKQ</sequence>
<feature type="chain" id="PRO_5041466903" description="DUF8021 domain-containing protein" evidence="1">
    <location>
        <begin position="17"/>
        <end position="255"/>
    </location>
</feature>
<dbReference type="Proteomes" id="UP001172155">
    <property type="component" value="Unassembled WGS sequence"/>
</dbReference>
<accession>A0AA40ENX3</accession>
<feature type="domain" description="DUF8021" evidence="2">
    <location>
        <begin position="153"/>
        <end position="251"/>
    </location>
</feature>
<organism evidence="3 4">
    <name type="scientific">Schizothecium vesticola</name>
    <dbReference type="NCBI Taxonomy" id="314040"/>
    <lineage>
        <taxon>Eukaryota</taxon>
        <taxon>Fungi</taxon>
        <taxon>Dikarya</taxon>
        <taxon>Ascomycota</taxon>
        <taxon>Pezizomycotina</taxon>
        <taxon>Sordariomycetes</taxon>
        <taxon>Sordariomycetidae</taxon>
        <taxon>Sordariales</taxon>
        <taxon>Schizotheciaceae</taxon>
        <taxon>Schizothecium</taxon>
    </lineage>
</organism>
<protein>
    <recommendedName>
        <fullName evidence="2">DUF8021 domain-containing protein</fullName>
    </recommendedName>
</protein>
<feature type="signal peptide" evidence="1">
    <location>
        <begin position="1"/>
        <end position="16"/>
    </location>
</feature>
<evidence type="ECO:0000256" key="1">
    <source>
        <dbReference type="SAM" id="SignalP"/>
    </source>
</evidence>
<dbReference type="AlphaFoldDB" id="A0AA40ENX3"/>
<proteinExistence type="predicted"/>